<feature type="non-terminal residue" evidence="1">
    <location>
        <position position="200"/>
    </location>
</feature>
<organism evidence="1">
    <name type="scientific">marine sediment metagenome</name>
    <dbReference type="NCBI Taxonomy" id="412755"/>
    <lineage>
        <taxon>unclassified sequences</taxon>
        <taxon>metagenomes</taxon>
        <taxon>ecological metagenomes</taxon>
    </lineage>
</organism>
<gene>
    <name evidence="1" type="ORF">LCGC14_3080890</name>
</gene>
<sequence>MGVKVPKDIIVHRVVKGRTTPRGYEVSEYGSSFEKQRYYKTHADGFNAFKIVDGKKIRTPMDYGLNPNESVSLTINHYIRQIADERFRKAIKPLRVTGAKIPTLEAGTAETRIHPAFQRKVFAGKKITPAEGVTPGKTLGQLRGELERLDQANVFGGLSDVAEQRLTDLSRAVARAEKAGLKDTDIVIKAVGEGVAEKVT</sequence>
<reference evidence="1" key="1">
    <citation type="journal article" date="2015" name="Nature">
        <title>Complex archaea that bridge the gap between prokaryotes and eukaryotes.</title>
        <authorList>
            <person name="Spang A."/>
            <person name="Saw J.H."/>
            <person name="Jorgensen S.L."/>
            <person name="Zaremba-Niedzwiedzka K."/>
            <person name="Martijn J."/>
            <person name="Lind A.E."/>
            <person name="van Eijk R."/>
            <person name="Schleper C."/>
            <person name="Guy L."/>
            <person name="Ettema T.J."/>
        </authorList>
    </citation>
    <scope>NUCLEOTIDE SEQUENCE</scope>
</reference>
<proteinExistence type="predicted"/>
<dbReference type="AlphaFoldDB" id="A0A0F8WD96"/>
<evidence type="ECO:0000313" key="1">
    <source>
        <dbReference type="EMBL" id="KKK54817.1"/>
    </source>
</evidence>
<name>A0A0F8WD96_9ZZZZ</name>
<accession>A0A0F8WD96</accession>
<protein>
    <submittedName>
        <fullName evidence="1">Uncharacterized protein</fullName>
    </submittedName>
</protein>
<comment type="caution">
    <text evidence="1">The sequence shown here is derived from an EMBL/GenBank/DDBJ whole genome shotgun (WGS) entry which is preliminary data.</text>
</comment>
<dbReference type="EMBL" id="LAZR01065806">
    <property type="protein sequence ID" value="KKK54817.1"/>
    <property type="molecule type" value="Genomic_DNA"/>
</dbReference>